<evidence type="ECO:0000313" key="1">
    <source>
        <dbReference type="EMBL" id="CRL19644.1"/>
    </source>
</evidence>
<keyword evidence="2" id="KW-1185">Reference proteome</keyword>
<name>A0A0G4P051_PENC3</name>
<organism evidence="1 2">
    <name type="scientific">Penicillium camemberti (strain FM 013)</name>
    <dbReference type="NCBI Taxonomy" id="1429867"/>
    <lineage>
        <taxon>Eukaryota</taxon>
        <taxon>Fungi</taxon>
        <taxon>Dikarya</taxon>
        <taxon>Ascomycota</taxon>
        <taxon>Pezizomycotina</taxon>
        <taxon>Eurotiomycetes</taxon>
        <taxon>Eurotiomycetidae</taxon>
        <taxon>Eurotiales</taxon>
        <taxon>Aspergillaceae</taxon>
        <taxon>Penicillium</taxon>
    </lineage>
</organism>
<protein>
    <submittedName>
        <fullName evidence="1">Str. FM013</fullName>
    </submittedName>
</protein>
<dbReference type="AlphaFoldDB" id="A0A0G4P051"/>
<gene>
    <name evidence="1" type="ORF">PCAMFM013_S003g000435</name>
</gene>
<sequence>MEHDMTRWVLRFFLVFLAACAGALFTGAGDFARDHDMELTAPQRSINQLDSFESLRLS</sequence>
<accession>A0A0G4P051</accession>
<dbReference type="Proteomes" id="UP000053732">
    <property type="component" value="Unassembled WGS sequence"/>
</dbReference>
<evidence type="ECO:0000313" key="2">
    <source>
        <dbReference type="Proteomes" id="UP000053732"/>
    </source>
</evidence>
<reference evidence="1 2" key="1">
    <citation type="journal article" date="2014" name="Nat. Commun.">
        <title>Multiple recent horizontal transfers of a large genomic region in cheese making fungi.</title>
        <authorList>
            <person name="Cheeseman K."/>
            <person name="Ropars J."/>
            <person name="Renault P."/>
            <person name="Dupont J."/>
            <person name="Gouzy J."/>
            <person name="Branca A."/>
            <person name="Abraham A.L."/>
            <person name="Ceppi M."/>
            <person name="Conseiller E."/>
            <person name="Debuchy R."/>
            <person name="Malagnac F."/>
            <person name="Goarin A."/>
            <person name="Silar P."/>
            <person name="Lacoste S."/>
            <person name="Sallet E."/>
            <person name="Bensimon A."/>
            <person name="Giraud T."/>
            <person name="Brygoo Y."/>
        </authorList>
    </citation>
    <scope>NUCLEOTIDE SEQUENCE [LARGE SCALE GENOMIC DNA]</scope>
    <source>
        <strain evidence="2">FM 013</strain>
    </source>
</reference>
<proteinExistence type="predicted"/>
<dbReference type="EMBL" id="HG793136">
    <property type="protein sequence ID" value="CRL19644.1"/>
    <property type="molecule type" value="Genomic_DNA"/>
</dbReference>